<feature type="transmembrane region" description="Helical" evidence="6">
    <location>
        <begin position="43"/>
        <end position="62"/>
    </location>
</feature>
<dbReference type="STRING" id="39060.SAMN05660706_14711"/>
<evidence type="ECO:0000259" key="7">
    <source>
        <dbReference type="Pfam" id="PF04138"/>
    </source>
</evidence>
<gene>
    <name evidence="8" type="ORF">SAMN05660706_14711</name>
</gene>
<dbReference type="RefSeq" id="WP_092487642.1">
    <property type="nucleotide sequence ID" value="NZ_FOYM01000047.1"/>
</dbReference>
<dbReference type="AlphaFoldDB" id="A0A1I6EIG5"/>
<proteinExistence type="inferred from homology"/>
<dbReference type="PANTHER" id="PTHR38459">
    <property type="entry name" value="PROPHAGE BACTOPRENOL-LINKED GLUCOSE TRANSLOCASE HOMOLOG"/>
    <property type="match status" value="1"/>
</dbReference>
<name>A0A1I6EIG5_9FIRM</name>
<protein>
    <submittedName>
        <fullName evidence="8">Putative flippase GtrA (Transmembrane translocase of bactoprenol-linked glucose)</fullName>
    </submittedName>
</protein>
<evidence type="ECO:0000313" key="9">
    <source>
        <dbReference type="Proteomes" id="UP000199584"/>
    </source>
</evidence>
<evidence type="ECO:0000256" key="2">
    <source>
        <dbReference type="ARBA" id="ARBA00009399"/>
    </source>
</evidence>
<dbReference type="Pfam" id="PF04138">
    <property type="entry name" value="GtrA_DPMS_TM"/>
    <property type="match status" value="1"/>
</dbReference>
<evidence type="ECO:0000256" key="5">
    <source>
        <dbReference type="ARBA" id="ARBA00023136"/>
    </source>
</evidence>
<dbReference type="EMBL" id="FOYM01000047">
    <property type="protein sequence ID" value="SFR17447.1"/>
    <property type="molecule type" value="Genomic_DNA"/>
</dbReference>
<evidence type="ECO:0000313" key="8">
    <source>
        <dbReference type="EMBL" id="SFR17447.1"/>
    </source>
</evidence>
<feature type="transmembrane region" description="Helical" evidence="6">
    <location>
        <begin position="82"/>
        <end position="100"/>
    </location>
</feature>
<sequence length="141" mass="16246">MNSSVMAIKQNARSLVLFSLVGLLNTLIDYLVFFLLYHWFHDYYLAVQVVAYSCGMLNSYLLNKYWTFQKKNVPGRAEVLKFITVNALALSVSSVSLYVVSHNFGLNMFICKTIATGMSLVVNYIGSKFWVFKDEKYFYAR</sequence>
<evidence type="ECO:0000256" key="4">
    <source>
        <dbReference type="ARBA" id="ARBA00022989"/>
    </source>
</evidence>
<dbReference type="GO" id="GO:0000271">
    <property type="term" value="P:polysaccharide biosynthetic process"/>
    <property type="evidence" value="ECO:0007669"/>
    <property type="project" value="InterPro"/>
</dbReference>
<reference evidence="9" key="1">
    <citation type="submission" date="2016-10" db="EMBL/GenBank/DDBJ databases">
        <authorList>
            <person name="Varghese N."/>
            <person name="Submissions S."/>
        </authorList>
    </citation>
    <scope>NUCLEOTIDE SEQUENCE [LARGE SCALE GENOMIC DNA]</scope>
    <source>
        <strain evidence="9">DSM 3669</strain>
    </source>
</reference>
<evidence type="ECO:0000256" key="3">
    <source>
        <dbReference type="ARBA" id="ARBA00022692"/>
    </source>
</evidence>
<feature type="domain" description="GtrA/DPMS transmembrane" evidence="7">
    <location>
        <begin position="18"/>
        <end position="132"/>
    </location>
</feature>
<dbReference type="GO" id="GO:0005886">
    <property type="term" value="C:plasma membrane"/>
    <property type="evidence" value="ECO:0007669"/>
    <property type="project" value="TreeGrafter"/>
</dbReference>
<dbReference type="InterPro" id="IPR051401">
    <property type="entry name" value="GtrA_CellWall_Glycosyl"/>
</dbReference>
<comment type="similarity">
    <text evidence="2">Belongs to the GtrA family.</text>
</comment>
<comment type="subcellular location">
    <subcellularLocation>
        <location evidence="1">Membrane</location>
        <topology evidence="1">Multi-pass membrane protein</topology>
    </subcellularLocation>
</comment>
<accession>A0A1I6EIG5</accession>
<evidence type="ECO:0000256" key="1">
    <source>
        <dbReference type="ARBA" id="ARBA00004141"/>
    </source>
</evidence>
<organism evidence="8 9">
    <name type="scientific">Desulfoscipio geothermicus DSM 3669</name>
    <dbReference type="NCBI Taxonomy" id="1121426"/>
    <lineage>
        <taxon>Bacteria</taxon>
        <taxon>Bacillati</taxon>
        <taxon>Bacillota</taxon>
        <taxon>Clostridia</taxon>
        <taxon>Eubacteriales</taxon>
        <taxon>Desulfallaceae</taxon>
        <taxon>Desulfoscipio</taxon>
    </lineage>
</organism>
<keyword evidence="4 6" id="KW-1133">Transmembrane helix</keyword>
<dbReference type="Proteomes" id="UP000199584">
    <property type="component" value="Unassembled WGS sequence"/>
</dbReference>
<dbReference type="PANTHER" id="PTHR38459:SF1">
    <property type="entry name" value="PROPHAGE BACTOPRENOL-LINKED GLUCOSE TRANSLOCASE HOMOLOG"/>
    <property type="match status" value="1"/>
</dbReference>
<feature type="transmembrane region" description="Helical" evidence="6">
    <location>
        <begin position="106"/>
        <end position="126"/>
    </location>
</feature>
<dbReference type="OrthoDB" id="9812049at2"/>
<keyword evidence="9" id="KW-1185">Reference proteome</keyword>
<keyword evidence="5 6" id="KW-0472">Membrane</keyword>
<dbReference type="InterPro" id="IPR007267">
    <property type="entry name" value="GtrA_DPMS_TM"/>
</dbReference>
<evidence type="ECO:0000256" key="6">
    <source>
        <dbReference type="SAM" id="Phobius"/>
    </source>
</evidence>
<keyword evidence="3 6" id="KW-0812">Transmembrane</keyword>
<feature type="transmembrane region" description="Helical" evidence="6">
    <location>
        <begin position="12"/>
        <end position="37"/>
    </location>
</feature>